<dbReference type="Pfam" id="PF10159">
    <property type="entry name" value="MMtag"/>
    <property type="match status" value="1"/>
</dbReference>
<feature type="compositionally biased region" description="Polar residues" evidence="5">
    <location>
        <begin position="91"/>
        <end position="101"/>
    </location>
</feature>
<reference evidence="8" key="1">
    <citation type="submission" date="2023-11" db="EMBL/GenBank/DDBJ databases">
        <authorList>
            <person name="De Vega J J."/>
            <person name="De Vega J J."/>
        </authorList>
    </citation>
    <scope>NUCLEOTIDE SEQUENCE</scope>
</reference>
<keyword evidence="4" id="KW-0687">Ribonucleoprotein</keyword>
<keyword evidence="2" id="KW-0862">Zinc</keyword>
<dbReference type="PANTHER" id="PTHR48129">
    <property type="entry name" value="60S RIBOSOMAL PROTEIN L37A"/>
    <property type="match status" value="1"/>
</dbReference>
<accession>A0AAD2H852</accession>
<dbReference type="EMBL" id="CAVNYO010000138">
    <property type="protein sequence ID" value="CAK5268791.1"/>
    <property type="molecule type" value="Genomic_DNA"/>
</dbReference>
<feature type="region of interest" description="Disordered" evidence="5">
    <location>
        <begin position="1"/>
        <end position="21"/>
    </location>
</feature>
<dbReference type="GO" id="GO:0003735">
    <property type="term" value="F:structural constituent of ribosome"/>
    <property type="evidence" value="ECO:0007669"/>
    <property type="project" value="InterPro"/>
</dbReference>
<protein>
    <recommendedName>
        <fullName evidence="6">Multiple myeloma tumor-associated protein 2-like N-terminal domain-containing protein</fullName>
    </recommendedName>
</protein>
<organism evidence="8 9">
    <name type="scientific">Mycena citricolor</name>
    <dbReference type="NCBI Taxonomy" id="2018698"/>
    <lineage>
        <taxon>Eukaryota</taxon>
        <taxon>Fungi</taxon>
        <taxon>Dikarya</taxon>
        <taxon>Basidiomycota</taxon>
        <taxon>Agaricomycotina</taxon>
        <taxon>Agaricomycetes</taxon>
        <taxon>Agaricomycetidae</taxon>
        <taxon>Agaricales</taxon>
        <taxon>Marasmiineae</taxon>
        <taxon>Mycenaceae</taxon>
        <taxon>Mycena</taxon>
    </lineage>
</organism>
<dbReference type="EMBL" id="CAVNYO010000141">
    <property type="protein sequence ID" value="CAK5269177.1"/>
    <property type="molecule type" value="Genomic_DNA"/>
</dbReference>
<feature type="domain" description="Multiple myeloma tumor-associated protein 2-like N-terminal" evidence="6">
    <location>
        <begin position="9"/>
        <end position="83"/>
    </location>
</feature>
<dbReference type="SUPFAM" id="SSF57829">
    <property type="entry name" value="Zn-binding ribosomal proteins"/>
    <property type="match status" value="1"/>
</dbReference>
<evidence type="ECO:0000256" key="2">
    <source>
        <dbReference type="ARBA" id="ARBA00022833"/>
    </source>
</evidence>
<dbReference type="Proteomes" id="UP001295794">
    <property type="component" value="Unassembled WGS sequence"/>
</dbReference>
<dbReference type="NCBIfam" id="TIGR00280">
    <property type="entry name" value="eL43_euk_arch"/>
    <property type="match status" value="1"/>
</dbReference>
<dbReference type="GO" id="GO:1990904">
    <property type="term" value="C:ribonucleoprotein complex"/>
    <property type="evidence" value="ECO:0007669"/>
    <property type="project" value="UniProtKB-KW"/>
</dbReference>
<name>A0AAD2H852_9AGAR</name>
<dbReference type="InterPro" id="IPR050522">
    <property type="entry name" value="Ribosomal_protein_eL43"/>
</dbReference>
<gene>
    <name evidence="7" type="ORF">MYCIT1_LOCUS12075</name>
    <name evidence="8" type="ORF">MYCIT1_LOCUS12701</name>
</gene>
<evidence type="ECO:0000256" key="5">
    <source>
        <dbReference type="SAM" id="MobiDB-lite"/>
    </source>
</evidence>
<dbReference type="InterPro" id="IPR019315">
    <property type="entry name" value="MMTA2_N"/>
</dbReference>
<dbReference type="AlphaFoldDB" id="A0AAD2H852"/>
<evidence type="ECO:0000313" key="7">
    <source>
        <dbReference type="EMBL" id="CAK5268791.1"/>
    </source>
</evidence>
<dbReference type="InterPro" id="IPR002674">
    <property type="entry name" value="Ribosomal_eL43"/>
</dbReference>
<keyword evidence="9" id="KW-1185">Reference proteome</keyword>
<evidence type="ECO:0000256" key="3">
    <source>
        <dbReference type="ARBA" id="ARBA00022980"/>
    </source>
</evidence>
<dbReference type="GO" id="GO:0005840">
    <property type="term" value="C:ribosome"/>
    <property type="evidence" value="ECO:0007669"/>
    <property type="project" value="UniProtKB-KW"/>
</dbReference>
<evidence type="ECO:0000256" key="4">
    <source>
        <dbReference type="ARBA" id="ARBA00023274"/>
    </source>
</evidence>
<sequence length="268" mass="30500">MMFEPIRGGTRGGQGEFKWSDVSADKDRENYLGHSINAPTGRWQKNKDVHWYSRENNDSEEARAEEIRRIKETEAEALSLALGFAPEKRANNSGTEATGSNAIPAPGTQDVEEHEKHSSKSERKEEKRMRKEHRRAAREERRKHRDRNPSRDRSASPRRKRHVDANERALSAVVFTRTKRTKKVGITGKYGTRYGASLRKQVKRMEISQHARYTCTFCGKDTVKRTAVGIWNCSSCRKVIAGGAWTVTTTAASTVRSTVRRLRDLTEA</sequence>
<feature type="compositionally biased region" description="Basic and acidic residues" evidence="5">
    <location>
        <begin position="111"/>
        <end position="129"/>
    </location>
</feature>
<proteinExistence type="inferred from homology"/>
<dbReference type="Pfam" id="PF01780">
    <property type="entry name" value="Ribosomal_L37ae"/>
    <property type="match status" value="1"/>
</dbReference>
<comment type="caution">
    <text evidence="8">The sequence shown here is derived from an EMBL/GenBank/DDBJ whole genome shotgun (WGS) entry which is preliminary data.</text>
</comment>
<dbReference type="FunFam" id="2.20.25.30:FF:000002">
    <property type="entry name" value="60S ribosomal protein L37a"/>
    <property type="match status" value="1"/>
</dbReference>
<dbReference type="NCBIfam" id="NF003058">
    <property type="entry name" value="PRK03976.1"/>
    <property type="match status" value="1"/>
</dbReference>
<dbReference type="HAMAP" id="MF_00327">
    <property type="entry name" value="Ribosomal_eL43"/>
    <property type="match status" value="1"/>
</dbReference>
<dbReference type="InterPro" id="IPR011332">
    <property type="entry name" value="Ribosomal_zn-bd"/>
</dbReference>
<comment type="similarity">
    <text evidence="1">Belongs to the eukaryotic ribosomal protein eL43 family.</text>
</comment>
<evidence type="ECO:0000313" key="9">
    <source>
        <dbReference type="Proteomes" id="UP001295794"/>
    </source>
</evidence>
<dbReference type="PANTHER" id="PTHR48129:SF1">
    <property type="entry name" value="LARGE RIBOSOMAL SUBUNIT PROTEIN EL43"/>
    <property type="match status" value="1"/>
</dbReference>
<keyword evidence="3" id="KW-0689">Ribosomal protein</keyword>
<evidence type="ECO:0000256" key="1">
    <source>
        <dbReference type="ARBA" id="ARBA00008672"/>
    </source>
</evidence>
<evidence type="ECO:0000313" key="8">
    <source>
        <dbReference type="EMBL" id="CAK5269177.1"/>
    </source>
</evidence>
<dbReference type="GO" id="GO:0006412">
    <property type="term" value="P:translation"/>
    <property type="evidence" value="ECO:0007669"/>
    <property type="project" value="InterPro"/>
</dbReference>
<dbReference type="Gene3D" id="2.20.25.30">
    <property type="match status" value="1"/>
</dbReference>
<dbReference type="InterPro" id="IPR011331">
    <property type="entry name" value="Ribosomal_eL37/eL43"/>
</dbReference>
<feature type="region of interest" description="Disordered" evidence="5">
    <location>
        <begin position="81"/>
        <end position="166"/>
    </location>
</feature>
<evidence type="ECO:0000259" key="6">
    <source>
        <dbReference type="Pfam" id="PF10159"/>
    </source>
</evidence>
<feature type="compositionally biased region" description="Basic residues" evidence="5">
    <location>
        <begin position="130"/>
        <end position="146"/>
    </location>
</feature>